<gene>
    <name evidence="2" type="ORF">MPEAHAMD_0469</name>
</gene>
<organism evidence="2 3">
    <name type="scientific">Methylobacterium frigidaeris</name>
    <dbReference type="NCBI Taxonomy" id="2038277"/>
    <lineage>
        <taxon>Bacteria</taxon>
        <taxon>Pseudomonadati</taxon>
        <taxon>Pseudomonadota</taxon>
        <taxon>Alphaproteobacteria</taxon>
        <taxon>Hyphomicrobiales</taxon>
        <taxon>Methylobacteriaceae</taxon>
        <taxon>Methylobacterium</taxon>
    </lineage>
</organism>
<evidence type="ECO:0000256" key="1">
    <source>
        <dbReference type="SAM" id="MobiDB-lite"/>
    </source>
</evidence>
<dbReference type="AlphaFoldDB" id="A0AA37H6J1"/>
<accession>A0AA37H6J1</accession>
<reference evidence="2" key="1">
    <citation type="journal article" date="2016" name="Front. Microbiol.">
        <title>Genome Sequence of the Piezophilic, Mesophilic Sulfate-Reducing Bacterium Desulfovibrio indicus J2T.</title>
        <authorList>
            <person name="Cao J."/>
            <person name="Maignien L."/>
            <person name="Shao Z."/>
            <person name="Alain K."/>
            <person name="Jebbar M."/>
        </authorList>
    </citation>
    <scope>NUCLEOTIDE SEQUENCE</scope>
    <source>
        <strain evidence="2">JCM 32048</strain>
    </source>
</reference>
<comment type="caution">
    <text evidence="2">The sequence shown here is derived from an EMBL/GenBank/DDBJ whole genome shotgun (WGS) entry which is preliminary data.</text>
</comment>
<protein>
    <submittedName>
        <fullName evidence="2">Uncharacterized protein</fullName>
    </submittedName>
</protein>
<dbReference type="RefSeq" id="WP_207767879.1">
    <property type="nucleotide sequence ID" value="NZ_BPQJ01000002.1"/>
</dbReference>
<proteinExistence type="predicted"/>
<feature type="region of interest" description="Disordered" evidence="1">
    <location>
        <begin position="1"/>
        <end position="27"/>
    </location>
</feature>
<dbReference type="Proteomes" id="UP001055286">
    <property type="component" value="Unassembled WGS sequence"/>
</dbReference>
<sequence length="132" mass="14130">MPEPTVLDAIAPARDHAPPPPLLPDADLRPIDLAAPSCPDHLDEVARDYLARAGQDALDACLRRFAPEERAAFWRAICRCYNRPYNPAEAAIVPAGTAAAAQDAPDLTLPDPHVIEAVRPGREGASPDAVLR</sequence>
<name>A0AA37H6J1_9HYPH</name>
<dbReference type="EMBL" id="BPQJ01000002">
    <property type="protein sequence ID" value="GJD60333.1"/>
    <property type="molecule type" value="Genomic_DNA"/>
</dbReference>
<evidence type="ECO:0000313" key="2">
    <source>
        <dbReference type="EMBL" id="GJD60333.1"/>
    </source>
</evidence>
<reference evidence="2" key="2">
    <citation type="submission" date="2021-08" db="EMBL/GenBank/DDBJ databases">
        <authorList>
            <person name="Tani A."/>
            <person name="Ola A."/>
            <person name="Ogura Y."/>
            <person name="Katsura K."/>
            <person name="Hayashi T."/>
        </authorList>
    </citation>
    <scope>NUCLEOTIDE SEQUENCE</scope>
    <source>
        <strain evidence="2">JCM 32048</strain>
    </source>
</reference>
<evidence type="ECO:0000313" key="3">
    <source>
        <dbReference type="Proteomes" id="UP001055286"/>
    </source>
</evidence>
<keyword evidence="3" id="KW-1185">Reference proteome</keyword>